<proteinExistence type="predicted"/>
<protein>
    <submittedName>
        <fullName evidence="1">Uncharacterized protein</fullName>
    </submittedName>
</protein>
<keyword evidence="2" id="KW-1185">Reference proteome</keyword>
<name>A0A5Q2UAM4_9CAUD</name>
<evidence type="ECO:0000313" key="1">
    <source>
        <dbReference type="EMBL" id="QGH45124.1"/>
    </source>
</evidence>
<dbReference type="EMBL" id="MN478376">
    <property type="protein sequence ID" value="QGH45124.1"/>
    <property type="molecule type" value="Genomic_DNA"/>
</dbReference>
<evidence type="ECO:0000313" key="2">
    <source>
        <dbReference type="Proteomes" id="UP000386225"/>
    </source>
</evidence>
<organism evidence="1 2">
    <name type="scientific">Ralstonia phage Reminis</name>
    <dbReference type="NCBI Taxonomy" id="2662139"/>
    <lineage>
        <taxon>Viruses</taxon>
        <taxon>Duplodnaviria</taxon>
        <taxon>Heunggongvirae</taxon>
        <taxon>Uroviricota</taxon>
        <taxon>Caudoviricetes</taxon>
        <taxon>Autographivirales</taxon>
        <taxon>Autographivirales incertae sedis</taxon>
        <taxon>Reminisvirus</taxon>
        <taxon>Reminisvirus reminis</taxon>
    </lineage>
</organism>
<dbReference type="Proteomes" id="UP000386225">
    <property type="component" value="Segment"/>
</dbReference>
<reference evidence="1 2" key="1">
    <citation type="submission" date="2019-09" db="EMBL/GenBank/DDBJ databases">
        <title>Bacteriophage as agents antimicrobiens.</title>
        <authorList>
            <person name="Lightbourn L."/>
            <person name="Amarillas L."/>
            <person name="Estrada M."/>
            <person name="Leon R."/>
            <person name="Figueroa L."/>
            <person name="Patron O."/>
            <person name="Leon J."/>
        </authorList>
    </citation>
    <scope>NUCLEOTIDE SEQUENCE [LARGE SCALE GENOMIC DNA]</scope>
</reference>
<accession>A0A5Q2UAM4</accession>
<sequence>MSNVERTIYFSNPSKASNLFTDEELREFNKRSRQMEKELSKAAEAGLFLTAADLDE</sequence>